<dbReference type="EMBL" id="UINC01055506">
    <property type="protein sequence ID" value="SVB74466.1"/>
    <property type="molecule type" value="Genomic_DNA"/>
</dbReference>
<gene>
    <name evidence="3" type="ORF">METZ01_LOCUS227320</name>
</gene>
<keyword evidence="1" id="KW-0812">Transmembrane</keyword>
<dbReference type="SUPFAM" id="SSF103247">
    <property type="entry name" value="TT1751-like"/>
    <property type="match status" value="1"/>
</dbReference>
<evidence type="ECO:0000259" key="2">
    <source>
        <dbReference type="Pfam" id="PF03625"/>
    </source>
</evidence>
<dbReference type="Pfam" id="PF03625">
    <property type="entry name" value="DUF302"/>
    <property type="match status" value="1"/>
</dbReference>
<dbReference type="AlphaFoldDB" id="A0A382GH04"/>
<evidence type="ECO:0000256" key="1">
    <source>
        <dbReference type="SAM" id="Phobius"/>
    </source>
</evidence>
<keyword evidence="1" id="KW-0472">Membrane</keyword>
<feature type="domain" description="DUF302" evidence="2">
    <location>
        <begin position="76"/>
        <end position="128"/>
    </location>
</feature>
<dbReference type="InterPro" id="IPR005180">
    <property type="entry name" value="DUF302"/>
</dbReference>
<accession>A0A382GH04</accession>
<protein>
    <recommendedName>
        <fullName evidence="2">DUF302 domain-containing protein</fullName>
    </recommendedName>
</protein>
<organism evidence="3">
    <name type="scientific">marine metagenome</name>
    <dbReference type="NCBI Taxonomy" id="408172"/>
    <lineage>
        <taxon>unclassified sequences</taxon>
        <taxon>metagenomes</taxon>
        <taxon>ecological metagenomes</taxon>
    </lineage>
</organism>
<sequence length="183" mass="21496">MENNIKVKYQRGALTNYLYGYCVLSTFIFILIIFDIITYKTYDDIYKKFSEKDYIDIIQDAEFAITENNFRIVNRINIGEAIQERKGVIFPRNEVILFCNLTTAEEMLKLEPDFISFCPYKITISERLGRSDLEEKIMISTRLLPTDTESTDINNLSVKINEILRKIVEYTVLEDPFVINLDK</sequence>
<dbReference type="InterPro" id="IPR035923">
    <property type="entry name" value="TT1751-like_sf"/>
</dbReference>
<reference evidence="3" key="1">
    <citation type="submission" date="2018-05" db="EMBL/GenBank/DDBJ databases">
        <authorList>
            <person name="Lanie J.A."/>
            <person name="Ng W.-L."/>
            <person name="Kazmierczak K.M."/>
            <person name="Andrzejewski T.M."/>
            <person name="Davidsen T.M."/>
            <person name="Wayne K.J."/>
            <person name="Tettelin H."/>
            <person name="Glass J.I."/>
            <person name="Rusch D."/>
            <person name="Podicherti R."/>
            <person name="Tsui H.-C.T."/>
            <person name="Winkler M.E."/>
        </authorList>
    </citation>
    <scope>NUCLEOTIDE SEQUENCE</scope>
</reference>
<name>A0A382GH04_9ZZZZ</name>
<dbReference type="CDD" id="cd14797">
    <property type="entry name" value="DUF302"/>
    <property type="match status" value="1"/>
</dbReference>
<feature type="transmembrane region" description="Helical" evidence="1">
    <location>
        <begin position="18"/>
        <end position="39"/>
    </location>
</feature>
<proteinExistence type="predicted"/>
<dbReference type="Gene3D" id="3.30.310.70">
    <property type="entry name" value="TT1751-like domain"/>
    <property type="match status" value="1"/>
</dbReference>
<evidence type="ECO:0000313" key="3">
    <source>
        <dbReference type="EMBL" id="SVB74466.1"/>
    </source>
</evidence>
<keyword evidence="1" id="KW-1133">Transmembrane helix</keyword>